<evidence type="ECO:0000313" key="5">
    <source>
        <dbReference type="Proteomes" id="UP000278334"/>
    </source>
</evidence>
<sequence length="96" mass="10291">MFNLKSIVIACVITAGITLSGVSVASSNLNQNLLDSPVFLQNTGAVAMNDEQMQSVKGAGIFGDIINWIEKAALDVAKATILTLNYIDTHIFRPRP</sequence>
<feature type="signal peptide" evidence="1">
    <location>
        <begin position="1"/>
        <end position="25"/>
    </location>
</feature>
<protein>
    <submittedName>
        <fullName evidence="3">Uncharacterized protein</fullName>
    </submittedName>
</protein>
<dbReference type="KEGG" id="bthg:MS2017_0140"/>
<keyword evidence="1" id="KW-0732">Signal</keyword>
<evidence type="ECO:0000313" key="2">
    <source>
        <dbReference type="EMBL" id="AYQ55899.1"/>
    </source>
</evidence>
<dbReference type="EMBL" id="CP024634">
    <property type="protein sequence ID" value="AYQ55899.1"/>
    <property type="molecule type" value="Genomic_DNA"/>
</dbReference>
<proteinExistence type="predicted"/>
<dbReference type="RefSeq" id="WP_071564568.1">
    <property type="nucleotide sequence ID" value="NZ_CAESAR020000009.1"/>
</dbReference>
<reference evidence="2 5" key="3">
    <citation type="submission" date="2017-11" db="EMBL/GenBank/DDBJ databases">
        <title>Genome sequence of the bacterial symbiont EPR9N from a vent mussel Bathymodiolus thermophilus.</title>
        <authorList>
            <person name="Won Y.-J."/>
        </authorList>
    </citation>
    <scope>NUCLEOTIDE SEQUENCE [LARGE SCALE GENOMIC DNA]</scope>
    <source>
        <strain evidence="2 5">EPR9N</strain>
    </source>
</reference>
<evidence type="ECO:0000313" key="4">
    <source>
        <dbReference type="Proteomes" id="UP000182798"/>
    </source>
</evidence>
<accession>A0A1J5U6T4</accession>
<feature type="chain" id="PRO_5036022422" evidence="1">
    <location>
        <begin position="26"/>
        <end position="96"/>
    </location>
</feature>
<reference evidence="3" key="2">
    <citation type="journal article" date="2017" name="Stand. Genomic Sci.">
        <title>Genome sequence of the sulfur-oxidizing Bathymodiolus thermophilus gill endosymbiont.</title>
        <authorList>
            <person name="Ponnudurai R."/>
            <person name="Sayavedra L."/>
            <person name="Kleiner M."/>
            <person name="Heiden S.E."/>
            <person name="Thurmer A."/>
            <person name="Felbeck H."/>
            <person name="Schluter R."/>
            <person name="Sievert S.M."/>
            <person name="Daniel R."/>
            <person name="Schweder T."/>
            <person name="Markert S."/>
        </authorList>
    </citation>
    <scope>NUCLEOTIDE SEQUENCE</scope>
    <source>
        <strain evidence="3">BAT/CrabSpa'14</strain>
    </source>
</reference>
<dbReference type="Proteomes" id="UP000278334">
    <property type="component" value="Chromosome"/>
</dbReference>
<name>A0A1J5U6T4_9GAMM</name>
<gene>
    <name evidence="3" type="ORF">BGC33_10845</name>
    <name evidence="2" type="ORF">MS2017_0140</name>
</gene>
<dbReference type="AlphaFoldDB" id="A0A1J5U6T4"/>
<evidence type="ECO:0000256" key="1">
    <source>
        <dbReference type="SAM" id="SignalP"/>
    </source>
</evidence>
<evidence type="ECO:0000313" key="3">
    <source>
        <dbReference type="EMBL" id="OIR24518.1"/>
    </source>
</evidence>
<dbReference type="Proteomes" id="UP000182798">
    <property type="component" value="Unassembled WGS sequence"/>
</dbReference>
<reference evidence="4" key="1">
    <citation type="submission" date="2016-09" db="EMBL/GenBank/DDBJ databases">
        <title>Genome Sequence of Bathymodiolus thermophilus sulfur-oxidizing gill endosymbiont.</title>
        <authorList>
            <person name="Ponnudurai R."/>
            <person name="Kleiner M."/>
            <person name="Sayavedra L."/>
            <person name="Thuermer A."/>
            <person name="Felbeck H."/>
            <person name="Schlueter R."/>
            <person name="Schweder T."/>
            <person name="Markert S."/>
        </authorList>
    </citation>
    <scope>NUCLEOTIDE SEQUENCE [LARGE SCALE GENOMIC DNA]</scope>
    <source>
        <strain evidence="4">BAT/CrabSpa'14</strain>
    </source>
</reference>
<organism evidence="3 4">
    <name type="scientific">Bathymodiolus thermophilus thioautotrophic gill symbiont</name>
    <dbReference type="NCBI Taxonomy" id="2360"/>
    <lineage>
        <taxon>Bacteria</taxon>
        <taxon>Pseudomonadati</taxon>
        <taxon>Pseudomonadota</taxon>
        <taxon>Gammaproteobacteria</taxon>
        <taxon>sulfur-oxidizing symbionts</taxon>
    </lineage>
</organism>
<dbReference type="EMBL" id="MIQH01000619">
    <property type="protein sequence ID" value="OIR24518.1"/>
    <property type="molecule type" value="Genomic_DNA"/>
</dbReference>